<name>A0AAV3ZZU5_9GAST</name>
<comment type="caution">
    <text evidence="2">The sequence shown here is derived from an EMBL/GenBank/DDBJ whole genome shotgun (WGS) entry which is preliminary data.</text>
</comment>
<accession>A0AAV3ZZU5</accession>
<sequence>MSTLSVVLTISNVSLYHIEEDVGIPASICYLTKLLMKVCRANRWKKLRRSETQTDSVAQKSGSIFVSHKIYPDPIAFTHGSLTTSIANKTEHLPEKNSSEMVFKDGGGIVALLADEQEVEITWKLVAAVLDAVYLRFYAFCFVTLTIVFMTILSLGDSS</sequence>
<evidence type="ECO:0000256" key="1">
    <source>
        <dbReference type="SAM" id="Phobius"/>
    </source>
</evidence>
<reference evidence="2 3" key="1">
    <citation type="journal article" date="2021" name="Elife">
        <title>Chloroplast acquisition without the gene transfer in kleptoplastic sea slugs, Plakobranchus ocellatus.</title>
        <authorList>
            <person name="Maeda T."/>
            <person name="Takahashi S."/>
            <person name="Yoshida T."/>
            <person name="Shimamura S."/>
            <person name="Takaki Y."/>
            <person name="Nagai Y."/>
            <person name="Toyoda A."/>
            <person name="Suzuki Y."/>
            <person name="Arimoto A."/>
            <person name="Ishii H."/>
            <person name="Satoh N."/>
            <person name="Nishiyama T."/>
            <person name="Hasebe M."/>
            <person name="Maruyama T."/>
            <person name="Minagawa J."/>
            <person name="Obokata J."/>
            <person name="Shigenobu S."/>
        </authorList>
    </citation>
    <scope>NUCLEOTIDE SEQUENCE [LARGE SCALE GENOMIC DNA]</scope>
</reference>
<dbReference type="InterPro" id="IPR036719">
    <property type="entry name" value="Neuro-gated_channel_TM_sf"/>
</dbReference>
<evidence type="ECO:0000313" key="3">
    <source>
        <dbReference type="Proteomes" id="UP000735302"/>
    </source>
</evidence>
<organism evidence="2 3">
    <name type="scientific">Plakobranchus ocellatus</name>
    <dbReference type="NCBI Taxonomy" id="259542"/>
    <lineage>
        <taxon>Eukaryota</taxon>
        <taxon>Metazoa</taxon>
        <taxon>Spiralia</taxon>
        <taxon>Lophotrochozoa</taxon>
        <taxon>Mollusca</taxon>
        <taxon>Gastropoda</taxon>
        <taxon>Heterobranchia</taxon>
        <taxon>Euthyneura</taxon>
        <taxon>Panpulmonata</taxon>
        <taxon>Sacoglossa</taxon>
        <taxon>Placobranchoidea</taxon>
        <taxon>Plakobranchidae</taxon>
        <taxon>Plakobranchus</taxon>
    </lineage>
</organism>
<dbReference type="AlphaFoldDB" id="A0AAV3ZZU5"/>
<keyword evidence="1" id="KW-0812">Transmembrane</keyword>
<dbReference type="GO" id="GO:0016020">
    <property type="term" value="C:membrane"/>
    <property type="evidence" value="ECO:0007669"/>
    <property type="project" value="InterPro"/>
</dbReference>
<feature type="transmembrane region" description="Helical" evidence="1">
    <location>
        <begin position="133"/>
        <end position="156"/>
    </location>
</feature>
<evidence type="ECO:0008006" key="4">
    <source>
        <dbReference type="Google" id="ProtNLM"/>
    </source>
</evidence>
<protein>
    <recommendedName>
        <fullName evidence="4">Neurotransmitter-gated ion-channel transmembrane domain-containing protein</fullName>
    </recommendedName>
</protein>
<dbReference type="SUPFAM" id="SSF90112">
    <property type="entry name" value="Neurotransmitter-gated ion-channel transmembrane pore"/>
    <property type="match status" value="1"/>
</dbReference>
<keyword evidence="1" id="KW-0472">Membrane</keyword>
<dbReference type="Proteomes" id="UP000735302">
    <property type="component" value="Unassembled WGS sequence"/>
</dbReference>
<dbReference type="EMBL" id="BLXT01003024">
    <property type="protein sequence ID" value="GFN99907.1"/>
    <property type="molecule type" value="Genomic_DNA"/>
</dbReference>
<keyword evidence="1" id="KW-1133">Transmembrane helix</keyword>
<evidence type="ECO:0000313" key="2">
    <source>
        <dbReference type="EMBL" id="GFN99907.1"/>
    </source>
</evidence>
<dbReference type="GO" id="GO:0006811">
    <property type="term" value="P:monoatomic ion transport"/>
    <property type="evidence" value="ECO:0007669"/>
    <property type="project" value="InterPro"/>
</dbReference>
<proteinExistence type="predicted"/>
<keyword evidence="3" id="KW-1185">Reference proteome</keyword>
<gene>
    <name evidence="2" type="ORF">PoB_002641300</name>
</gene>